<keyword evidence="11" id="KW-0808">Transferase</keyword>
<reference evidence="11" key="1">
    <citation type="submission" date="2013-10" db="EMBL/GenBank/DDBJ databases">
        <title>Genomic analysis of the causative agents of coccidiosis in chickens.</title>
        <authorList>
            <person name="Reid A.J."/>
            <person name="Blake D."/>
            <person name="Billington K."/>
            <person name="Browne H."/>
            <person name="Dunn M."/>
            <person name="Hung S."/>
            <person name="Kawahara F."/>
            <person name="Miranda-Saavedra D."/>
            <person name="Mourier T."/>
            <person name="Nagra H."/>
            <person name="Otto T.D."/>
            <person name="Rawlings N."/>
            <person name="Sanchez A."/>
            <person name="Sanders M."/>
            <person name="Subramaniam C."/>
            <person name="Tay Y."/>
            <person name="Dear P."/>
            <person name="Doerig C."/>
            <person name="Gruber A."/>
            <person name="Parkinson J."/>
            <person name="Shirley M."/>
            <person name="Wan K.L."/>
            <person name="Berriman M."/>
            <person name="Tomley F."/>
            <person name="Pain A."/>
        </authorList>
    </citation>
    <scope>NUCLEOTIDE SEQUENCE [LARGE SCALE GENOMIC DNA]</scope>
    <source>
        <strain evidence="11">Houghton</strain>
    </source>
</reference>
<dbReference type="GO" id="GO:0005952">
    <property type="term" value="C:cAMP-dependent protein kinase complex"/>
    <property type="evidence" value="ECO:0007669"/>
    <property type="project" value="InterPro"/>
</dbReference>
<keyword evidence="11" id="KW-0418">Kinase</keyword>
<comment type="similarity">
    <text evidence="1">Belongs to the cAMP-dependent kinase regulatory chain family.</text>
</comment>
<name>U6KSZ7_EIMTE</name>
<evidence type="ECO:0000256" key="9">
    <source>
        <dbReference type="SAM" id="MobiDB-lite"/>
    </source>
</evidence>
<evidence type="ECO:0000256" key="8">
    <source>
        <dbReference type="PIRSR" id="PIRSR000548-1"/>
    </source>
</evidence>
<feature type="domain" description="Cyclic nucleotide-binding" evidence="10">
    <location>
        <begin position="229"/>
        <end position="344"/>
    </location>
</feature>
<feature type="binding site" evidence="8">
    <location>
        <position position="176"/>
    </location>
    <ligand>
        <name>3',5'-cyclic AMP</name>
        <dbReference type="ChEBI" id="CHEBI:58165"/>
        <label>1</label>
    </ligand>
</feature>
<dbReference type="PROSITE" id="PS50042">
    <property type="entry name" value="CNMP_BINDING_3"/>
    <property type="match status" value="2"/>
</dbReference>
<dbReference type="PANTHER" id="PTHR11635:SF152">
    <property type="entry name" value="CAMP-DEPENDENT PROTEIN KINASE TYPE I REGULATORY SUBUNIT-RELATED"/>
    <property type="match status" value="1"/>
</dbReference>
<feature type="binding site" evidence="8">
    <location>
        <position position="294"/>
    </location>
    <ligand>
        <name>3',5'-cyclic AMP</name>
        <dbReference type="ChEBI" id="CHEBI:58165"/>
        <label>2</label>
    </ligand>
</feature>
<dbReference type="EMBL" id="HG674866">
    <property type="protein sequence ID" value="CDJ40043.1"/>
    <property type="molecule type" value="Genomic_DNA"/>
</dbReference>
<dbReference type="InterPro" id="IPR018488">
    <property type="entry name" value="cNMP-bd_CS"/>
</dbReference>
<evidence type="ECO:0000256" key="7">
    <source>
        <dbReference type="ARBA" id="ARBA00023149"/>
    </source>
</evidence>
<dbReference type="PIRSF" id="PIRSF000548">
    <property type="entry name" value="PK_regulatory"/>
    <property type="match status" value="1"/>
</dbReference>
<evidence type="ECO:0000256" key="5">
    <source>
        <dbReference type="ARBA" id="ARBA00022737"/>
    </source>
</evidence>
<evidence type="ECO:0000256" key="4">
    <source>
        <dbReference type="ARBA" id="ARBA00022566"/>
    </source>
</evidence>
<dbReference type="GeneID" id="25251564"/>
<dbReference type="GO" id="GO:0034236">
    <property type="term" value="F:protein kinase A catalytic subunit binding"/>
    <property type="evidence" value="ECO:0007669"/>
    <property type="project" value="TreeGrafter"/>
</dbReference>
<dbReference type="InterPro" id="IPR012198">
    <property type="entry name" value="cAMP_dep_PK_reg_su"/>
</dbReference>
<dbReference type="Pfam" id="PF00027">
    <property type="entry name" value="cNMP_binding"/>
    <property type="match status" value="2"/>
</dbReference>
<reference evidence="11" key="2">
    <citation type="submission" date="2013-10" db="EMBL/GenBank/DDBJ databases">
        <authorList>
            <person name="Aslett M."/>
        </authorList>
    </citation>
    <scope>NUCLEOTIDE SEQUENCE [LARGE SCALE GENOMIC DNA]</scope>
    <source>
        <strain evidence="11">Houghton</strain>
    </source>
</reference>
<dbReference type="InterPro" id="IPR014710">
    <property type="entry name" value="RmlC-like_jellyroll"/>
</dbReference>
<keyword evidence="12" id="KW-1185">Reference proteome</keyword>
<dbReference type="Proteomes" id="UP000030747">
    <property type="component" value="Unassembled WGS sequence"/>
</dbReference>
<dbReference type="GO" id="GO:0005829">
    <property type="term" value="C:cytosol"/>
    <property type="evidence" value="ECO:0007669"/>
    <property type="project" value="TreeGrafter"/>
</dbReference>
<dbReference type="AlphaFoldDB" id="U6KSZ7"/>
<dbReference type="SMART" id="SM00100">
    <property type="entry name" value="cNMP"/>
    <property type="match status" value="2"/>
</dbReference>
<dbReference type="InterPro" id="IPR000595">
    <property type="entry name" value="cNMP-bd_dom"/>
</dbReference>
<organism evidence="11 12">
    <name type="scientific">Eimeria tenella</name>
    <name type="common">Coccidian parasite</name>
    <dbReference type="NCBI Taxonomy" id="5802"/>
    <lineage>
        <taxon>Eukaryota</taxon>
        <taxon>Sar</taxon>
        <taxon>Alveolata</taxon>
        <taxon>Apicomplexa</taxon>
        <taxon>Conoidasida</taxon>
        <taxon>Coccidia</taxon>
        <taxon>Eucoccidiorida</taxon>
        <taxon>Eimeriorina</taxon>
        <taxon>Eimeriidae</taxon>
        <taxon>Eimeria</taxon>
    </lineage>
</organism>
<protein>
    <recommendedName>
        <fullName evidence="2">cAMP-dependent protein kinase regulatory subunit</fullName>
    </recommendedName>
</protein>
<dbReference type="GO" id="GO:0030552">
    <property type="term" value="F:cAMP binding"/>
    <property type="evidence" value="ECO:0007669"/>
    <property type="project" value="UniProtKB-KW"/>
</dbReference>
<proteinExistence type="inferred from homology"/>
<dbReference type="VEuPathDB" id="ToxoDB:ETH_00011940"/>
<keyword evidence="5" id="KW-0677">Repeat</keyword>
<dbReference type="RefSeq" id="XP_013230796.1">
    <property type="nucleotide sequence ID" value="XM_013375342.1"/>
</dbReference>
<evidence type="ECO:0000313" key="11">
    <source>
        <dbReference type="EMBL" id="CDJ40043.1"/>
    </source>
</evidence>
<evidence type="ECO:0000259" key="10">
    <source>
        <dbReference type="PROSITE" id="PS50042"/>
    </source>
</evidence>
<gene>
    <name evidence="11" type="ORF">ETH_00011940</name>
</gene>
<evidence type="ECO:0000256" key="6">
    <source>
        <dbReference type="ARBA" id="ARBA00022741"/>
    </source>
</evidence>
<evidence type="ECO:0000256" key="3">
    <source>
        <dbReference type="ARBA" id="ARBA00022553"/>
    </source>
</evidence>
<dbReference type="PRINTS" id="PR00103">
    <property type="entry name" value="CAMPKINASE"/>
</dbReference>
<keyword evidence="6 8" id="KW-0547">Nucleotide-binding</keyword>
<dbReference type="InterPro" id="IPR050503">
    <property type="entry name" value="cAMP-dep_PK_reg_su-like"/>
</dbReference>
<evidence type="ECO:0000313" key="12">
    <source>
        <dbReference type="Proteomes" id="UP000030747"/>
    </source>
</evidence>
<dbReference type="FunFam" id="2.60.120.10:FF:000039">
    <property type="entry name" value="cAMP-dependent protein kinase regulatory subunit"/>
    <property type="match status" value="1"/>
</dbReference>
<accession>U6KSZ7</accession>
<feature type="region of interest" description="Disordered" evidence="9">
    <location>
        <begin position="1"/>
        <end position="61"/>
    </location>
</feature>
<dbReference type="PROSITE" id="PS00889">
    <property type="entry name" value="CNMP_BINDING_2"/>
    <property type="match status" value="2"/>
</dbReference>
<dbReference type="VEuPathDB" id="ToxoDB:ETH2_0742100"/>
<evidence type="ECO:0000256" key="1">
    <source>
        <dbReference type="ARBA" id="ARBA00005753"/>
    </source>
</evidence>
<sequence>MGNVCECRGRPGGRSAAEGQPEKAKALQQVTEDDLDSNEGDDDVVDDLPVPSAKAQAKNRQSVSAEAYGEWNKKTNFVAPVHPKTPEVKERIQEILDNSFLFSSLDVEEIDVVLNAFEEVVVKKGETLIKQGADGDKLYLIESGEADVFKEVTKEGTNEKETLKVNTMKPGDTVGELALMYNAPRAATVVAATDLKLWSLDRQTFTHIVRDAAAKKREMYEESLKEVELLKDVDAYERSKVADALKSQLYHAGDTIIREGEAGDTFYLLLDGEAEAVKGGKVVMKYSRGSYFGELALLKNQPRAATVTAKTDCKVAYMDRRSFKRLLGPLEGLLMRNMDHYRAVMTQLGLDTKYLDK</sequence>
<feature type="binding site" evidence="8">
    <location>
        <position position="303"/>
    </location>
    <ligand>
        <name>3',5'-cyclic AMP</name>
        <dbReference type="ChEBI" id="CHEBI:58165"/>
        <label>2</label>
    </ligand>
</feature>
<keyword evidence="4 8" id="KW-0116">cAMP-binding</keyword>
<evidence type="ECO:0000256" key="2">
    <source>
        <dbReference type="ARBA" id="ARBA00020355"/>
    </source>
</evidence>
<dbReference type="PROSITE" id="PS00888">
    <property type="entry name" value="CNMP_BINDING_1"/>
    <property type="match status" value="2"/>
</dbReference>
<dbReference type="OrthoDB" id="417078at2759"/>
<dbReference type="GO" id="GO:0033554">
    <property type="term" value="P:cellular response to stress"/>
    <property type="evidence" value="ECO:0007669"/>
    <property type="project" value="UniProtKB-ARBA"/>
</dbReference>
<dbReference type="Gene3D" id="2.60.120.10">
    <property type="entry name" value="Jelly Rolls"/>
    <property type="match status" value="2"/>
</dbReference>
<keyword evidence="7 8" id="KW-0114">cAMP</keyword>
<keyword evidence="3" id="KW-0597">Phosphoprotein</keyword>
<dbReference type="PANTHER" id="PTHR11635">
    <property type="entry name" value="CAMP-DEPENDENT PROTEIN KINASE REGULATORY CHAIN"/>
    <property type="match status" value="1"/>
</dbReference>
<dbReference type="InterPro" id="IPR018490">
    <property type="entry name" value="cNMP-bd_dom_sf"/>
</dbReference>
<dbReference type="FunFam" id="2.60.120.10:FF:000006">
    <property type="entry name" value="cAMP-dependent protein kinase type I-alpha regulatory subunit"/>
    <property type="match status" value="1"/>
</dbReference>
<dbReference type="OMA" id="WSPPHHP"/>
<dbReference type="SUPFAM" id="SSF51206">
    <property type="entry name" value="cAMP-binding domain-like"/>
    <property type="match status" value="2"/>
</dbReference>
<dbReference type="GO" id="GO:0004862">
    <property type="term" value="F:cAMP-dependent protein kinase inhibitor activity"/>
    <property type="evidence" value="ECO:0007669"/>
    <property type="project" value="TreeGrafter"/>
</dbReference>
<dbReference type="GO" id="GO:0016301">
    <property type="term" value="F:kinase activity"/>
    <property type="evidence" value="ECO:0007669"/>
    <property type="project" value="UniProtKB-KW"/>
</dbReference>
<feature type="binding site" evidence="8">
    <location>
        <position position="185"/>
    </location>
    <ligand>
        <name>3',5'-cyclic AMP</name>
        <dbReference type="ChEBI" id="CHEBI:58165"/>
        <label>1</label>
    </ligand>
</feature>
<feature type="compositionally biased region" description="Acidic residues" evidence="9">
    <location>
        <begin position="31"/>
        <end position="46"/>
    </location>
</feature>
<dbReference type="CDD" id="cd00038">
    <property type="entry name" value="CAP_ED"/>
    <property type="match status" value="2"/>
</dbReference>
<feature type="domain" description="Cyclic nucleotide-binding" evidence="10">
    <location>
        <begin position="101"/>
        <end position="226"/>
    </location>
</feature>